<keyword evidence="2" id="KW-1185">Reference proteome</keyword>
<protein>
    <recommendedName>
        <fullName evidence="3">Secreted protein</fullName>
    </recommendedName>
</protein>
<sequence length="124" mass="14949">MLLSLVRFLRLRASSFSFLKAFLFVQCFSLLPMLKEDHSGRNRWRMSSKEEMSNYVLQPHTQRYTDCPRMQQTPTREYQQIGQERSAPPGKEINNAPSECHVHLRRHSRLQEFIFDYIIKRWED</sequence>
<dbReference type="Proteomes" id="UP001303046">
    <property type="component" value="Unassembled WGS sequence"/>
</dbReference>
<dbReference type="EMBL" id="JAVFWL010000003">
    <property type="protein sequence ID" value="KAK6742822.1"/>
    <property type="molecule type" value="Genomic_DNA"/>
</dbReference>
<comment type="caution">
    <text evidence="1">The sequence shown here is derived from an EMBL/GenBank/DDBJ whole genome shotgun (WGS) entry which is preliminary data.</text>
</comment>
<reference evidence="1 2" key="1">
    <citation type="submission" date="2023-08" db="EMBL/GenBank/DDBJ databases">
        <title>A Necator americanus chromosomal reference genome.</title>
        <authorList>
            <person name="Ilik V."/>
            <person name="Petrzelkova K.J."/>
            <person name="Pardy F."/>
            <person name="Fuh T."/>
            <person name="Niatou-Singa F.S."/>
            <person name="Gouil Q."/>
            <person name="Baker L."/>
            <person name="Ritchie M.E."/>
            <person name="Jex A.R."/>
            <person name="Gazzola D."/>
            <person name="Li H."/>
            <person name="Toshio Fujiwara R."/>
            <person name="Zhan B."/>
            <person name="Aroian R.V."/>
            <person name="Pafco B."/>
            <person name="Schwarz E.M."/>
        </authorList>
    </citation>
    <scope>NUCLEOTIDE SEQUENCE [LARGE SCALE GENOMIC DNA]</scope>
    <source>
        <strain evidence="1 2">Aroian</strain>
        <tissue evidence="1">Whole animal</tissue>
    </source>
</reference>
<name>A0ABR1CWY9_NECAM</name>
<evidence type="ECO:0000313" key="1">
    <source>
        <dbReference type="EMBL" id="KAK6742822.1"/>
    </source>
</evidence>
<accession>A0ABR1CWY9</accession>
<proteinExistence type="predicted"/>
<gene>
    <name evidence="1" type="primary">Necator_chrIII.g10986</name>
    <name evidence="1" type="ORF">RB195_010221</name>
</gene>
<evidence type="ECO:0008006" key="3">
    <source>
        <dbReference type="Google" id="ProtNLM"/>
    </source>
</evidence>
<evidence type="ECO:0000313" key="2">
    <source>
        <dbReference type="Proteomes" id="UP001303046"/>
    </source>
</evidence>
<organism evidence="1 2">
    <name type="scientific">Necator americanus</name>
    <name type="common">Human hookworm</name>
    <dbReference type="NCBI Taxonomy" id="51031"/>
    <lineage>
        <taxon>Eukaryota</taxon>
        <taxon>Metazoa</taxon>
        <taxon>Ecdysozoa</taxon>
        <taxon>Nematoda</taxon>
        <taxon>Chromadorea</taxon>
        <taxon>Rhabditida</taxon>
        <taxon>Rhabditina</taxon>
        <taxon>Rhabditomorpha</taxon>
        <taxon>Strongyloidea</taxon>
        <taxon>Ancylostomatidae</taxon>
        <taxon>Bunostominae</taxon>
        <taxon>Necator</taxon>
    </lineage>
</organism>